<organism evidence="7 8">
    <name type="scientific">Ferroglobus placidus (strain DSM 10642 / AEDII12DO)</name>
    <dbReference type="NCBI Taxonomy" id="589924"/>
    <lineage>
        <taxon>Archaea</taxon>
        <taxon>Methanobacteriati</taxon>
        <taxon>Methanobacteriota</taxon>
        <taxon>Archaeoglobi</taxon>
        <taxon>Archaeoglobales</taxon>
        <taxon>Archaeoglobaceae</taxon>
        <taxon>Ferroglobus</taxon>
    </lineage>
</organism>
<reference evidence="7 8" key="2">
    <citation type="journal article" date="2011" name="Stand. Genomic Sci.">
        <title>Complete genome sequence of Ferroglobus placidus AEDII12DO.</title>
        <authorList>
            <person name="Anderson I."/>
            <person name="Risso C."/>
            <person name="Holmes D."/>
            <person name="Lucas S."/>
            <person name="Copeland A."/>
            <person name="Lapidus A."/>
            <person name="Cheng J.F."/>
            <person name="Bruce D."/>
            <person name="Goodwin L."/>
            <person name="Pitluck S."/>
            <person name="Saunders E."/>
            <person name="Brettin T."/>
            <person name="Detter J.C."/>
            <person name="Han C."/>
            <person name="Tapia R."/>
            <person name="Larimer F."/>
            <person name="Land M."/>
            <person name="Hauser L."/>
            <person name="Woyke T."/>
            <person name="Lovley D."/>
            <person name="Kyrpides N."/>
            <person name="Ivanova N."/>
        </authorList>
    </citation>
    <scope>NUCLEOTIDE SEQUENCE [LARGE SCALE GENOMIC DNA]</scope>
    <source>
        <strain evidence="8">DSM 10642 / AEDII12DO</strain>
    </source>
</reference>
<dbReference type="PIRSF" id="PIRSF006444">
    <property type="entry name" value="PaaK"/>
    <property type="match status" value="1"/>
</dbReference>
<dbReference type="GO" id="GO:0010124">
    <property type="term" value="P:phenylacetate catabolic process"/>
    <property type="evidence" value="ECO:0007669"/>
    <property type="project" value="InterPro"/>
</dbReference>
<evidence type="ECO:0000313" key="8">
    <source>
        <dbReference type="Proteomes" id="UP000002613"/>
    </source>
</evidence>
<dbReference type="OrthoDB" id="37928at2157"/>
<dbReference type="EMBL" id="CP001899">
    <property type="protein sequence ID" value="ADC65382.1"/>
    <property type="molecule type" value="Genomic_DNA"/>
</dbReference>
<dbReference type="InterPro" id="IPR011880">
    <property type="entry name" value="PA_CoA_ligase"/>
</dbReference>
<comment type="subunit">
    <text evidence="2">Monomer.</text>
</comment>
<dbReference type="HOGENOM" id="CLU_035301_1_1_2"/>
<dbReference type="CDD" id="cd05913">
    <property type="entry name" value="PaaK"/>
    <property type="match status" value="1"/>
</dbReference>
<dbReference type="GO" id="GO:0047475">
    <property type="term" value="F:phenylacetate-CoA ligase activity"/>
    <property type="evidence" value="ECO:0007669"/>
    <property type="project" value="InterPro"/>
</dbReference>
<dbReference type="GO" id="GO:0000166">
    <property type="term" value="F:nucleotide binding"/>
    <property type="evidence" value="ECO:0007669"/>
    <property type="project" value="UniProtKB-KW"/>
</dbReference>
<dbReference type="InterPro" id="IPR000873">
    <property type="entry name" value="AMP-dep_synth/lig_dom"/>
</dbReference>
<dbReference type="Pfam" id="PF00501">
    <property type="entry name" value="AMP-binding"/>
    <property type="match status" value="1"/>
</dbReference>
<dbReference type="AlphaFoldDB" id="D3RY19"/>
<evidence type="ECO:0000256" key="1">
    <source>
        <dbReference type="ARBA" id="ARBA00005211"/>
    </source>
</evidence>
<dbReference type="InterPro" id="IPR042099">
    <property type="entry name" value="ANL_N_sf"/>
</dbReference>
<feature type="domain" description="AMP-dependent synthetase/ligase" evidence="5">
    <location>
        <begin position="143"/>
        <end position="284"/>
    </location>
</feature>
<dbReference type="Proteomes" id="UP000002613">
    <property type="component" value="Chromosome"/>
</dbReference>
<dbReference type="PaxDb" id="589924-Ferp_1228"/>
<dbReference type="InterPro" id="IPR045851">
    <property type="entry name" value="AMP-bd_C_sf"/>
</dbReference>
<name>D3RY19_FERPA</name>
<keyword evidence="8" id="KW-1185">Reference proteome</keyword>
<accession>D3RY19</accession>
<evidence type="ECO:0000256" key="2">
    <source>
        <dbReference type="ARBA" id="ARBA00011245"/>
    </source>
</evidence>
<evidence type="ECO:0000256" key="4">
    <source>
        <dbReference type="ARBA" id="ARBA00022741"/>
    </source>
</evidence>
<dbReference type="GeneID" id="8778741"/>
<evidence type="ECO:0000256" key="3">
    <source>
        <dbReference type="ARBA" id="ARBA00022598"/>
    </source>
</evidence>
<keyword evidence="3 7" id="KW-0436">Ligase</keyword>
<dbReference type="PANTHER" id="PTHR43845:SF1">
    <property type="entry name" value="BLR5969 PROTEIN"/>
    <property type="match status" value="1"/>
</dbReference>
<evidence type="ECO:0000259" key="6">
    <source>
        <dbReference type="Pfam" id="PF14535"/>
    </source>
</evidence>
<dbReference type="FunFam" id="3.40.50.12780:FF:000016">
    <property type="entry name" value="Phenylacetate-coenzyme A ligase"/>
    <property type="match status" value="1"/>
</dbReference>
<dbReference type="Pfam" id="PF14535">
    <property type="entry name" value="AMP-binding_C_2"/>
    <property type="match status" value="1"/>
</dbReference>
<dbReference type="PANTHER" id="PTHR43845">
    <property type="entry name" value="BLR5969 PROTEIN"/>
    <property type="match status" value="1"/>
</dbReference>
<dbReference type="STRING" id="589924.Ferp_1228"/>
<dbReference type="Gene3D" id="3.30.300.30">
    <property type="match status" value="1"/>
</dbReference>
<reference evidence="8" key="1">
    <citation type="submission" date="2010-02" db="EMBL/GenBank/DDBJ databases">
        <title>Complete sequence of Ferroglobus placidus DSM 10642.</title>
        <authorList>
            <consortium name="US DOE Joint Genome Institute"/>
            <person name="Lucas S."/>
            <person name="Copeland A."/>
            <person name="Lapidus A."/>
            <person name="Cheng J.-F."/>
            <person name="Bruce D."/>
            <person name="Goodwin L."/>
            <person name="Pitluck S."/>
            <person name="Saunders E."/>
            <person name="Brettin T."/>
            <person name="Detter J.C."/>
            <person name="Han C."/>
            <person name="Tapia R."/>
            <person name="Larimer F."/>
            <person name="Land M."/>
            <person name="Hauser L."/>
            <person name="Kyrpides N."/>
            <person name="Ivanova N."/>
            <person name="Holmes D."/>
            <person name="Lovley D."/>
            <person name="Kyrpides N."/>
            <person name="Anderson I.J."/>
            <person name="Woyke T."/>
        </authorList>
    </citation>
    <scope>NUCLEOTIDE SEQUENCE [LARGE SCALE GENOMIC DNA]</scope>
    <source>
        <strain evidence="8">DSM 10642 / AEDII12DO</strain>
    </source>
</reference>
<dbReference type="eggNOG" id="arCOG02620">
    <property type="taxonomic scope" value="Archaea"/>
</dbReference>
<evidence type="ECO:0000313" key="7">
    <source>
        <dbReference type="EMBL" id="ADC65382.1"/>
    </source>
</evidence>
<gene>
    <name evidence="7" type="ordered locus">Ferp_1228</name>
</gene>
<feature type="domain" description="AMP-dependent ligase C-terminal" evidence="6">
    <location>
        <begin position="334"/>
        <end position="429"/>
    </location>
</feature>
<sequence>MYWNPVVEKMSKSELNELQERKLRQTVEFAYRYSEFYRKLYDKAGVKPEDIKSLEDLEKLPFVKKQDLRDNYPYGMFAVPLKDVVRIHASSGTTGKPTVTGYTYSDLELWTESLARGLYSAGVRREDVIQNAYGYGLFTGGLGFHYAAEKIGATVIPASSGNTQRQIELMRDLGTTVICCTPSYMVYLAEYAEKMGVSLRDDTKLRMGFFGAEPWSEETRKRIEEKTGIDAINVYGTSEISGPVVTECHEKAGIHFWSDIFIIEVIDPETGERLGEGEKGELVVTVLGKEALPMIRWRTGDITAIIEEKCNCGRWHPRIERIVGRADDMFIVRGVNVFPSQVEYALMQVKEVSEHYQIVLDRDEAGLDVMTVLVEINPEYKDKVSYEDVRKKVTETLKSYLNVTPKVEIVEPETLPRFEGKAKRVIDKRKV</sequence>
<dbReference type="SUPFAM" id="SSF56801">
    <property type="entry name" value="Acetyl-CoA synthetase-like"/>
    <property type="match status" value="1"/>
</dbReference>
<dbReference type="Gene3D" id="3.40.50.12780">
    <property type="entry name" value="N-terminal domain of ligase-like"/>
    <property type="match status" value="1"/>
</dbReference>
<dbReference type="InterPro" id="IPR028154">
    <property type="entry name" value="AMP-dep_Lig_C"/>
</dbReference>
<evidence type="ECO:0000259" key="5">
    <source>
        <dbReference type="Pfam" id="PF00501"/>
    </source>
</evidence>
<dbReference type="KEGG" id="fpl:Ferp_1228"/>
<dbReference type="RefSeq" id="WP_012965725.1">
    <property type="nucleotide sequence ID" value="NC_013849.1"/>
</dbReference>
<protein>
    <submittedName>
        <fullName evidence="7">AMP-dependent synthetase and ligase</fullName>
    </submittedName>
</protein>
<comment type="pathway">
    <text evidence="1">Aromatic compound metabolism.</text>
</comment>
<proteinExistence type="predicted"/>
<keyword evidence="4" id="KW-0547">Nucleotide-binding</keyword>